<dbReference type="RefSeq" id="WP_345184659.1">
    <property type="nucleotide sequence ID" value="NZ_BAABGP010000005.1"/>
</dbReference>
<gene>
    <name evidence="3" type="ORF">GCM10023171_08390</name>
</gene>
<proteinExistence type="predicted"/>
<evidence type="ECO:0000256" key="1">
    <source>
        <dbReference type="SAM" id="MobiDB-lite"/>
    </source>
</evidence>
<name>A0ABP8P2J0_9MICO</name>
<protein>
    <recommendedName>
        <fullName evidence="2">TNT domain-containing protein</fullName>
    </recommendedName>
</protein>
<feature type="domain" description="TNT" evidence="2">
    <location>
        <begin position="353"/>
        <end position="403"/>
    </location>
</feature>
<dbReference type="EMBL" id="BAABGP010000005">
    <property type="protein sequence ID" value="GAA4480875.1"/>
    <property type="molecule type" value="Genomic_DNA"/>
</dbReference>
<keyword evidence="4" id="KW-1185">Reference proteome</keyword>
<sequence>MTPPNPLVAGAVDTSSPLSGTFLLEDGEALVNAIKSGDWVAGGFAAFAAVADTVAAVSDPLGSLIAAGLGWLMEHLQPLKGWLNDLTGDAGQVLGFAQTWGNVGTQLSRSASDLATVLGDLDAADGAAVRAYLAFQNDVVKHLNGAASWAGGMQVGMQMASTIVQVVHDMVRDSLAQLVGSLISYAAELVFSLGLATPLVIEQASTRVSALAAKFSKKIPDLVNAVKKLSELLEKLRALFKRFSDTADKLLHGGKGSPKHGPDGAAPKKPSIDDIRAKSTLSDADLEKYLRHTYGDDVANEFAKSGKIPDDVQIPKDPSVLNPDGSIDWSQVPGGGYVLDGAGNPIQHPYTPQPGEVLDRYGPSDGRYTSPVPEGGPYSYDQRSLPYAENPNHYHQYEVTGDLGDLKGAYDRAPQSVKDDLAQNGFDPKYLGSQGYRGDIAGGFGSTGGGVQVQLPLAVDVLEKLGLVKEVRGGS</sequence>
<dbReference type="Proteomes" id="UP001500731">
    <property type="component" value="Unassembled WGS sequence"/>
</dbReference>
<evidence type="ECO:0000313" key="4">
    <source>
        <dbReference type="Proteomes" id="UP001500731"/>
    </source>
</evidence>
<feature type="region of interest" description="Disordered" evidence="1">
    <location>
        <begin position="251"/>
        <end position="277"/>
    </location>
</feature>
<evidence type="ECO:0000259" key="2">
    <source>
        <dbReference type="Pfam" id="PF14021"/>
    </source>
</evidence>
<reference evidence="4" key="1">
    <citation type="journal article" date="2019" name="Int. J. Syst. Evol. Microbiol.">
        <title>The Global Catalogue of Microorganisms (GCM) 10K type strain sequencing project: providing services to taxonomists for standard genome sequencing and annotation.</title>
        <authorList>
            <consortium name="The Broad Institute Genomics Platform"/>
            <consortium name="The Broad Institute Genome Sequencing Center for Infectious Disease"/>
            <person name="Wu L."/>
            <person name="Ma J."/>
        </authorList>
    </citation>
    <scope>NUCLEOTIDE SEQUENCE [LARGE SCALE GENOMIC DNA]</scope>
    <source>
        <strain evidence="4">JCM 17839</strain>
    </source>
</reference>
<organism evidence="3 4">
    <name type="scientific">Microbacterium panaciterrae</name>
    <dbReference type="NCBI Taxonomy" id="985759"/>
    <lineage>
        <taxon>Bacteria</taxon>
        <taxon>Bacillati</taxon>
        <taxon>Actinomycetota</taxon>
        <taxon>Actinomycetes</taxon>
        <taxon>Micrococcales</taxon>
        <taxon>Microbacteriaceae</taxon>
        <taxon>Microbacterium</taxon>
    </lineage>
</organism>
<evidence type="ECO:0000313" key="3">
    <source>
        <dbReference type="EMBL" id="GAA4480875.1"/>
    </source>
</evidence>
<dbReference type="InterPro" id="IPR025331">
    <property type="entry name" value="TNT"/>
</dbReference>
<dbReference type="Pfam" id="PF14021">
    <property type="entry name" value="TNT"/>
    <property type="match status" value="1"/>
</dbReference>
<accession>A0ABP8P2J0</accession>
<comment type="caution">
    <text evidence="3">The sequence shown here is derived from an EMBL/GenBank/DDBJ whole genome shotgun (WGS) entry which is preliminary data.</text>
</comment>